<evidence type="ECO:0000259" key="2">
    <source>
        <dbReference type="Pfam" id="PF03732"/>
    </source>
</evidence>
<dbReference type="EMBL" id="SSTE01011379">
    <property type="protein sequence ID" value="KAA0051050.1"/>
    <property type="molecule type" value="Genomic_DNA"/>
</dbReference>
<dbReference type="CDD" id="cd01647">
    <property type="entry name" value="RT_LTR"/>
    <property type="match status" value="1"/>
</dbReference>
<dbReference type="InterPro" id="IPR053134">
    <property type="entry name" value="RNA-dir_DNA_polymerase"/>
</dbReference>
<name>A0A5D3CMT8_CUCMM</name>
<dbReference type="Pfam" id="PF00078">
    <property type="entry name" value="RVT_1"/>
    <property type="match status" value="1"/>
</dbReference>
<feature type="domain" description="Reverse transcriptase" evidence="1">
    <location>
        <begin position="198"/>
        <end position="286"/>
    </location>
</feature>
<dbReference type="Gene3D" id="3.10.10.10">
    <property type="entry name" value="HIV Type 1 Reverse Transcriptase, subunit A, domain 1"/>
    <property type="match status" value="2"/>
</dbReference>
<dbReference type="Proteomes" id="UP000321393">
    <property type="component" value="Unassembled WGS sequence"/>
</dbReference>
<evidence type="ECO:0000313" key="7">
    <source>
        <dbReference type="Proteomes" id="UP000321947"/>
    </source>
</evidence>
<comment type="caution">
    <text evidence="5">The sequence shown here is derived from an EMBL/GenBank/DDBJ whole genome shotgun (WGS) entry which is preliminary data.</text>
</comment>
<organism evidence="5 7">
    <name type="scientific">Cucumis melo var. makuwa</name>
    <name type="common">Oriental melon</name>
    <dbReference type="NCBI Taxonomy" id="1194695"/>
    <lineage>
        <taxon>Eukaryota</taxon>
        <taxon>Viridiplantae</taxon>
        <taxon>Streptophyta</taxon>
        <taxon>Embryophyta</taxon>
        <taxon>Tracheophyta</taxon>
        <taxon>Spermatophyta</taxon>
        <taxon>Magnoliopsida</taxon>
        <taxon>eudicotyledons</taxon>
        <taxon>Gunneridae</taxon>
        <taxon>Pentapetalae</taxon>
        <taxon>rosids</taxon>
        <taxon>fabids</taxon>
        <taxon>Cucurbitales</taxon>
        <taxon>Cucurbitaceae</taxon>
        <taxon>Benincaseae</taxon>
        <taxon>Cucumis</taxon>
    </lineage>
</organism>
<evidence type="ECO:0000313" key="4">
    <source>
        <dbReference type="EMBL" id="KAA0051050.1"/>
    </source>
</evidence>
<proteinExistence type="predicted"/>
<accession>A0A5D3CMT8</accession>
<dbReference type="InterPro" id="IPR000477">
    <property type="entry name" value="RT_dom"/>
</dbReference>
<feature type="domain" description="Retrotransposon gag" evidence="2">
    <location>
        <begin position="8"/>
        <end position="78"/>
    </location>
</feature>
<dbReference type="InterPro" id="IPR043502">
    <property type="entry name" value="DNA/RNA_pol_sf"/>
</dbReference>
<dbReference type="PANTHER" id="PTHR24559:SF444">
    <property type="entry name" value="REVERSE TRANSCRIPTASE DOMAIN-CONTAINING PROTEIN"/>
    <property type="match status" value="1"/>
</dbReference>
<reference evidence="6 7" key="1">
    <citation type="submission" date="2019-08" db="EMBL/GenBank/DDBJ databases">
        <title>Draft genome sequences of two oriental melons (Cucumis melo L. var makuwa).</title>
        <authorList>
            <person name="Kwon S.-Y."/>
        </authorList>
    </citation>
    <scope>NUCLEOTIDE SEQUENCE [LARGE SCALE GENOMIC DNA]</scope>
    <source>
        <strain evidence="7">cv. Chang Bougi</strain>
        <strain evidence="6">cv. SW 3</strain>
        <tissue evidence="5">Leaf</tissue>
    </source>
</reference>
<sequence length="365" mass="41748">MLAGDVNLITWEQFKESFYEKFFSASVKYAKKQEFLNLEQGDMTVQQYDAEFDMLSRFALNVIRDEATKTEKFVRCLRLDIQGMDWLVANHASIDCFRREVVFNPPTGTSFKFNGVGTVVLPKVISAMKASKLLNHGTWSILASVVDTREADIDFAIELEPGTVPISNPSYKIAPAELKELKVQLKKLLDKGFIRPRYHQLMTKDSDIPKTAFRSRYGHYEFIVMSFGLTNALLVFMDLMKRVFKDFLDTFVILFIDDILVYSKTEAEHEEHLCTALTQFTSKRAPFVWSKAYENSFQNLKQKLVTVPDGTGSFMIYSNASEKGLGCVLMQQGKVVAYDLQLKSHEQNYPTYDLELAVVVFALKI</sequence>
<evidence type="ECO:0000313" key="6">
    <source>
        <dbReference type="Proteomes" id="UP000321393"/>
    </source>
</evidence>
<dbReference type="Pfam" id="PF08284">
    <property type="entry name" value="RVP_2"/>
    <property type="match status" value="1"/>
</dbReference>
<dbReference type="InterPro" id="IPR043128">
    <property type="entry name" value="Rev_trsase/Diguanyl_cyclase"/>
</dbReference>
<gene>
    <name evidence="5" type="ORF">E5676_scaffold1301G00030</name>
    <name evidence="4" type="ORF">E6C27_scaffold678G00030</name>
</gene>
<dbReference type="OrthoDB" id="6426130at2759"/>
<dbReference type="Pfam" id="PF03732">
    <property type="entry name" value="Retrotrans_gag"/>
    <property type="match status" value="1"/>
</dbReference>
<dbReference type="AlphaFoldDB" id="A0A5D3CMT8"/>
<evidence type="ECO:0000313" key="5">
    <source>
        <dbReference type="EMBL" id="TYK11539.1"/>
    </source>
</evidence>
<dbReference type="PANTHER" id="PTHR24559">
    <property type="entry name" value="TRANSPOSON TY3-I GAG-POL POLYPROTEIN"/>
    <property type="match status" value="1"/>
</dbReference>
<dbReference type="EMBL" id="SSTD01010743">
    <property type="protein sequence ID" value="TYK11539.1"/>
    <property type="molecule type" value="Genomic_DNA"/>
</dbReference>
<dbReference type="Gene3D" id="3.30.70.270">
    <property type="match status" value="1"/>
</dbReference>
<dbReference type="InterPro" id="IPR041577">
    <property type="entry name" value="RT_RNaseH_2"/>
</dbReference>
<dbReference type="Pfam" id="PF17919">
    <property type="entry name" value="RT_RNaseH_2"/>
    <property type="match status" value="1"/>
</dbReference>
<evidence type="ECO:0000259" key="1">
    <source>
        <dbReference type="Pfam" id="PF00078"/>
    </source>
</evidence>
<feature type="domain" description="Reverse transcriptase/retrotransposon-derived protein RNase H-like" evidence="3">
    <location>
        <begin position="289"/>
        <end position="364"/>
    </location>
</feature>
<evidence type="ECO:0000259" key="3">
    <source>
        <dbReference type="Pfam" id="PF17919"/>
    </source>
</evidence>
<dbReference type="InterPro" id="IPR005162">
    <property type="entry name" value="Retrotrans_gag_dom"/>
</dbReference>
<dbReference type="Proteomes" id="UP000321947">
    <property type="component" value="Unassembled WGS sequence"/>
</dbReference>
<dbReference type="SUPFAM" id="SSF56672">
    <property type="entry name" value="DNA/RNA polymerases"/>
    <property type="match status" value="1"/>
</dbReference>
<protein>
    <submittedName>
        <fullName evidence="5">Ty3-gypsy retrotransposon protein</fullName>
    </submittedName>
</protein>